<dbReference type="STRING" id="648782.SAMN04488554_1938"/>
<protein>
    <recommendedName>
        <fullName evidence="1">ThuA-like domain-containing protein</fullName>
    </recommendedName>
</protein>
<dbReference type="EMBL" id="FNTX01000001">
    <property type="protein sequence ID" value="SEE26475.1"/>
    <property type="molecule type" value="Genomic_DNA"/>
</dbReference>
<evidence type="ECO:0000313" key="2">
    <source>
        <dbReference type="EMBL" id="SEE26475.1"/>
    </source>
</evidence>
<dbReference type="Gene3D" id="3.40.50.880">
    <property type="match status" value="1"/>
</dbReference>
<feature type="domain" description="ThuA-like" evidence="1">
    <location>
        <begin position="79"/>
        <end position="233"/>
    </location>
</feature>
<reference evidence="3" key="1">
    <citation type="submission" date="2016-10" db="EMBL/GenBank/DDBJ databases">
        <authorList>
            <person name="Varghese N."/>
            <person name="Submissions S."/>
        </authorList>
    </citation>
    <scope>NUCLEOTIDE SEQUENCE [LARGE SCALE GENOMIC DNA]</scope>
    <source>
        <strain evidence="3">DSM 21368</strain>
    </source>
</reference>
<dbReference type="AlphaFoldDB" id="A0A1H5HF98"/>
<dbReference type="RefSeq" id="WP_175477009.1">
    <property type="nucleotide sequence ID" value="NZ_FNTX01000001.1"/>
</dbReference>
<sequence length="236" mass="25228">MSQDRTAAVVISGAGRYCDPWHDFEGTSAVLAEQLDDYGLSAEVLVTGAAEPPEAAVGLIVVNAGGGSTPSPVSDDEEDVRARALRDWVLAAVGRGVPVLATHTGSNAFYEDERWARALGGRWVPKQSGHPTPSWHPKRGPATVTVLGDGHPITDGLAAELAIDDERYSDLEVHEASVALLEHTEDGVRHTMSWAAEPVPGLRGRAVYDGLGHDVTACREPARVRMLTRELDWLLG</sequence>
<keyword evidence="3" id="KW-1185">Reference proteome</keyword>
<dbReference type="SUPFAM" id="SSF52317">
    <property type="entry name" value="Class I glutamine amidotransferase-like"/>
    <property type="match status" value="1"/>
</dbReference>
<accession>A0A1H5HF98</accession>
<dbReference type="InterPro" id="IPR029010">
    <property type="entry name" value="ThuA-like"/>
</dbReference>
<organism evidence="2 3">
    <name type="scientific">Ruania alba</name>
    <dbReference type="NCBI Taxonomy" id="648782"/>
    <lineage>
        <taxon>Bacteria</taxon>
        <taxon>Bacillati</taxon>
        <taxon>Actinomycetota</taxon>
        <taxon>Actinomycetes</taxon>
        <taxon>Micrococcales</taxon>
        <taxon>Ruaniaceae</taxon>
        <taxon>Ruania</taxon>
    </lineage>
</organism>
<proteinExistence type="predicted"/>
<name>A0A1H5HF98_9MICO</name>
<evidence type="ECO:0000259" key="1">
    <source>
        <dbReference type="Pfam" id="PF06283"/>
    </source>
</evidence>
<evidence type="ECO:0000313" key="3">
    <source>
        <dbReference type="Proteomes" id="UP000199220"/>
    </source>
</evidence>
<gene>
    <name evidence="2" type="ORF">SAMN04488554_1938</name>
</gene>
<dbReference type="Pfam" id="PF06283">
    <property type="entry name" value="ThuA"/>
    <property type="match status" value="1"/>
</dbReference>
<dbReference type="Proteomes" id="UP000199220">
    <property type="component" value="Unassembled WGS sequence"/>
</dbReference>
<dbReference type="InterPro" id="IPR029062">
    <property type="entry name" value="Class_I_gatase-like"/>
</dbReference>